<dbReference type="GO" id="GO:0004748">
    <property type="term" value="F:ribonucleoside-diphosphate reductase activity, thioredoxin disulfide as acceptor"/>
    <property type="evidence" value="ECO:0007669"/>
    <property type="project" value="TreeGrafter"/>
</dbReference>
<evidence type="ECO:0000313" key="1">
    <source>
        <dbReference type="EMBL" id="UYL64926.1"/>
    </source>
</evidence>
<name>A0AA46YIN7_9VIRU</name>
<dbReference type="EMBL" id="OP413839">
    <property type="protein sequence ID" value="UYL64926.1"/>
    <property type="molecule type" value="Genomic_DNA"/>
</dbReference>
<dbReference type="NCBIfam" id="TIGR02487">
    <property type="entry name" value="NrdD"/>
    <property type="match status" value="1"/>
</dbReference>
<sequence length="593" mass="67199">MRVVEEYINKKTWRIHENANRIPSIGGLKTYIAEKTIAKYTLSIYPEEVRDAHKYGQIHIHDLGHGVGGYCSGWNLLQLLTQGFYGGGGTLKSKPPKHFTSALSQLLNFIGVISQEWAGAQAVNSFDTLLAPFIYYDGLSYRQVKQAIQEFVFGLNVALRFGHETPFTNITFDITTPSDLKNAPVVIGGVPQDKTYDEFEEEREMINRAFLEVLVEGDADGAVFRFPIPTYNITKEFDWSNEFAEVLAKATGMFGVPYFQNCISGGINPEDVRSMCCRLNLDLRELRKKTGGLFGYNDNTGSIGVVTINLAQIGFLAKDDSNFFEMLDERLEVAKTALEVKRKVVEENFERGLFPYTTQYLCTLNNHFSTIGVVGGNEMCLNFLGCSIAEEDGKEFAVRVLKHIREKVREFQEETGHLYNLEATPAEGCSYRLAKIDRKRFGRKIITSGTAKTPFYTNSTQLPVDCDFDLIDMLKHQEELQCLYTGGTVFHVYLGEGIPESQCCEIVPNFITWLCTKFKLPYYTLTPTYSVCRRCSKRYCGEVQRCEECGSICEVFSRVVGYYSSVYDAWNVGKREEWKRRRMLSVGEIAPAL</sequence>
<dbReference type="InterPro" id="IPR012833">
    <property type="entry name" value="NrdD"/>
</dbReference>
<dbReference type="GO" id="GO:0008998">
    <property type="term" value="F:ribonucleoside-triphosphate reductase (thioredoxin) activity"/>
    <property type="evidence" value="ECO:0007669"/>
    <property type="project" value="InterPro"/>
</dbReference>
<accession>A0AA46YIN7</accession>
<keyword evidence="2" id="KW-1185">Reference proteome</keyword>
<dbReference type="Pfam" id="PF13597">
    <property type="entry name" value="NRDD"/>
    <property type="match status" value="1"/>
</dbReference>
<evidence type="ECO:0000313" key="2">
    <source>
        <dbReference type="Proteomes" id="UP001156272"/>
    </source>
</evidence>
<dbReference type="NCBIfam" id="NF006126">
    <property type="entry name" value="PRK08270.1"/>
    <property type="match status" value="1"/>
</dbReference>
<dbReference type="CDD" id="cd01675">
    <property type="entry name" value="RNR_III"/>
    <property type="match status" value="1"/>
</dbReference>
<protein>
    <submittedName>
        <fullName evidence="1">Uncharacterized protein</fullName>
    </submittedName>
</protein>
<dbReference type="PANTHER" id="PTHR21075">
    <property type="entry name" value="ANAEROBIC RIBONUCLEOSIDE-TRIPHOSPHATE REDUCTASE"/>
    <property type="match status" value="1"/>
</dbReference>
<reference evidence="1 2" key="1">
    <citation type="submission" date="2022-09" db="EMBL/GenBank/DDBJ databases">
        <title>Evolutionary Diversification of Methanotrophic Ca. Methanophagales (ANME-1) and Their Expansive Virome.</title>
        <authorList>
            <person name="Laso-Perez R."/>
            <person name="Wu F."/>
            <person name="Cremiere A."/>
            <person name="Speth D.R."/>
            <person name="Magyar J.S."/>
            <person name="Krupovic M."/>
            <person name="Orphan V.J."/>
        </authorList>
    </citation>
    <scope>NUCLEOTIDE SEQUENCE [LARGE SCALE GENOMIC DNA]</scope>
    <source>
        <strain evidence="1">PBV082</strain>
    </source>
</reference>
<proteinExistence type="predicted"/>
<dbReference type="PANTHER" id="PTHR21075:SF0">
    <property type="entry name" value="ANAEROBIC RIBONUCLEOSIDE-TRIPHOSPHATE REDUCTASE"/>
    <property type="match status" value="1"/>
</dbReference>
<dbReference type="GO" id="GO:0009265">
    <property type="term" value="P:2'-deoxyribonucleotide biosynthetic process"/>
    <property type="evidence" value="ECO:0007669"/>
    <property type="project" value="TreeGrafter"/>
</dbReference>
<gene>
    <name evidence="1" type="ORF">EJNHJLOP_00037</name>
</gene>
<organism evidence="1 2">
    <name type="scientific">Methanophagales virus PBV082</name>
    <dbReference type="NCBI Taxonomy" id="3071307"/>
    <lineage>
        <taxon>Viruses</taxon>
        <taxon>Viruses incertae sedis</taxon>
        <taxon>Itzamnaviridae</taxon>
        <taxon>Pletoitzamnavirus</taxon>
        <taxon>Pletoitzamnavirus pescaderoense</taxon>
    </lineage>
</organism>
<dbReference type="Gene3D" id="3.20.70.20">
    <property type="match status" value="1"/>
</dbReference>
<dbReference type="SUPFAM" id="SSF51998">
    <property type="entry name" value="PFL-like glycyl radical enzymes"/>
    <property type="match status" value="1"/>
</dbReference>
<dbReference type="GO" id="GO:0006260">
    <property type="term" value="P:DNA replication"/>
    <property type="evidence" value="ECO:0007669"/>
    <property type="project" value="InterPro"/>
</dbReference>
<dbReference type="Proteomes" id="UP001156272">
    <property type="component" value="Segment"/>
</dbReference>